<dbReference type="PANTHER" id="PTHR13582">
    <property type="entry name" value="M-PHASE PHOSPHOPROTEIN 6"/>
    <property type="match status" value="1"/>
</dbReference>
<gene>
    <name evidence="2" type="primary">X975_20236</name>
    <name evidence="2" type="ORF">TNCT_538051</name>
</gene>
<dbReference type="InterPro" id="IPR019324">
    <property type="entry name" value="MPP6"/>
</dbReference>
<dbReference type="GO" id="GO:0000460">
    <property type="term" value="P:maturation of 5.8S rRNA"/>
    <property type="evidence" value="ECO:0007669"/>
    <property type="project" value="TreeGrafter"/>
</dbReference>
<dbReference type="Pfam" id="PF10175">
    <property type="entry name" value="MPP6"/>
    <property type="match status" value="1"/>
</dbReference>
<dbReference type="AlphaFoldDB" id="A0A8X6GJ44"/>
<reference evidence="2" key="1">
    <citation type="submission" date="2020-07" db="EMBL/GenBank/DDBJ databases">
        <title>Multicomponent nature underlies the extraordinary mechanical properties of spider dragline silk.</title>
        <authorList>
            <person name="Kono N."/>
            <person name="Nakamura H."/>
            <person name="Mori M."/>
            <person name="Yoshida Y."/>
            <person name="Ohtoshi R."/>
            <person name="Malay A.D."/>
            <person name="Moran D.A.P."/>
            <person name="Tomita M."/>
            <person name="Numata K."/>
            <person name="Arakawa K."/>
        </authorList>
    </citation>
    <scope>NUCLEOTIDE SEQUENCE</scope>
</reference>
<dbReference type="OrthoDB" id="20403at2759"/>
<protein>
    <submittedName>
        <fullName evidence="2">M-phase phosphoprotein 6</fullName>
    </submittedName>
</protein>
<accession>A0A8X6GJ44</accession>
<organism evidence="2 3">
    <name type="scientific">Trichonephila clavata</name>
    <name type="common">Joro spider</name>
    <name type="synonym">Nephila clavata</name>
    <dbReference type="NCBI Taxonomy" id="2740835"/>
    <lineage>
        <taxon>Eukaryota</taxon>
        <taxon>Metazoa</taxon>
        <taxon>Ecdysozoa</taxon>
        <taxon>Arthropoda</taxon>
        <taxon>Chelicerata</taxon>
        <taxon>Arachnida</taxon>
        <taxon>Araneae</taxon>
        <taxon>Araneomorphae</taxon>
        <taxon>Entelegynae</taxon>
        <taxon>Araneoidea</taxon>
        <taxon>Nephilidae</taxon>
        <taxon>Trichonephila</taxon>
    </lineage>
</organism>
<comment type="caution">
    <text evidence="2">The sequence shown here is derived from an EMBL/GenBank/DDBJ whole genome shotgun (WGS) entry which is preliminary data.</text>
</comment>
<feature type="compositionally biased region" description="Basic and acidic residues" evidence="1">
    <location>
        <begin position="141"/>
        <end position="154"/>
    </location>
</feature>
<name>A0A8X6GJ44_TRICU</name>
<dbReference type="PANTHER" id="PTHR13582:SF0">
    <property type="entry name" value="M-PHASE PHOSPHOPROTEIN 6"/>
    <property type="match status" value="1"/>
</dbReference>
<dbReference type="EMBL" id="BMAO01035633">
    <property type="protein sequence ID" value="GFR04893.1"/>
    <property type="molecule type" value="Genomic_DNA"/>
</dbReference>
<evidence type="ECO:0000313" key="3">
    <source>
        <dbReference type="Proteomes" id="UP000887116"/>
    </source>
</evidence>
<evidence type="ECO:0000313" key="2">
    <source>
        <dbReference type="EMBL" id="GFR04893.1"/>
    </source>
</evidence>
<feature type="region of interest" description="Disordered" evidence="1">
    <location>
        <begin position="124"/>
        <end position="154"/>
    </location>
</feature>
<dbReference type="Proteomes" id="UP000887116">
    <property type="component" value="Unassembled WGS sequence"/>
</dbReference>
<proteinExistence type="predicted"/>
<sequence length="154" mass="17806">MTESKTKLSSHVLEMKFMKKSKEKCEMEAEEEKRKILFESEIPDALIKEGDLCVMEPSFVPCLQLLNGRFSFKGANPEIERLMEENEQKDLEKLKKMDGVSDQEMAERYSTLVSSMKKKFSTKRKWTAENGASDDDVISSDDEKNSRYKKPCSE</sequence>
<keyword evidence="3" id="KW-1185">Reference proteome</keyword>
<evidence type="ECO:0000256" key="1">
    <source>
        <dbReference type="SAM" id="MobiDB-lite"/>
    </source>
</evidence>